<dbReference type="GO" id="GO:0005634">
    <property type="term" value="C:nucleus"/>
    <property type="evidence" value="ECO:0007669"/>
    <property type="project" value="UniProtKB-SubCell"/>
</dbReference>
<evidence type="ECO:0000259" key="6">
    <source>
        <dbReference type="PROSITE" id="PS50066"/>
    </source>
</evidence>
<dbReference type="Gramene" id="PSAT_LOCUS13977_t1">
    <property type="protein sequence ID" value="CAL5194213.1"/>
    <property type="gene ID" value="PSAT_LOCUS13977"/>
</dbReference>
<dbReference type="PANTHER" id="PTHR11945">
    <property type="entry name" value="MADS BOX PROTEIN"/>
    <property type="match status" value="1"/>
</dbReference>
<organism evidence="7 8">
    <name type="scientific">Pisum sativum</name>
    <name type="common">Garden pea</name>
    <name type="synonym">Lathyrus oleraceus</name>
    <dbReference type="NCBI Taxonomy" id="3888"/>
    <lineage>
        <taxon>Eukaryota</taxon>
        <taxon>Viridiplantae</taxon>
        <taxon>Streptophyta</taxon>
        <taxon>Embryophyta</taxon>
        <taxon>Tracheophyta</taxon>
        <taxon>Spermatophyta</taxon>
        <taxon>Magnoliopsida</taxon>
        <taxon>eudicotyledons</taxon>
        <taxon>Gunneridae</taxon>
        <taxon>Pentapetalae</taxon>
        <taxon>rosids</taxon>
        <taxon>fabids</taxon>
        <taxon>Fabales</taxon>
        <taxon>Fabaceae</taxon>
        <taxon>Papilionoideae</taxon>
        <taxon>50 kb inversion clade</taxon>
        <taxon>NPAAA clade</taxon>
        <taxon>Hologalegina</taxon>
        <taxon>IRL clade</taxon>
        <taxon>Fabeae</taxon>
        <taxon>Lathyrus</taxon>
    </lineage>
</organism>
<keyword evidence="3" id="KW-0238">DNA-binding</keyword>
<name>A0A9D4XQG2_PEA</name>
<dbReference type="OrthoDB" id="1102694at2759"/>
<dbReference type="EMBL" id="JAMSHJ010000003">
    <property type="protein sequence ID" value="KAI5425516.1"/>
    <property type="molecule type" value="Genomic_DNA"/>
</dbReference>
<keyword evidence="8" id="KW-1185">Reference proteome</keyword>
<dbReference type="GO" id="GO:0000978">
    <property type="term" value="F:RNA polymerase II cis-regulatory region sequence-specific DNA binding"/>
    <property type="evidence" value="ECO:0007669"/>
    <property type="project" value="TreeGrafter"/>
</dbReference>
<sequence length="158" mass="17883">MVCQKTWLEYLAERNIRFFKRKNDLFQKACELSVLCGAKVCVFGFTPTGNPFAFGSPSYHAVIDEYLDEGQDLEGELSSQNVEPSENGEIKKLYTQLRCVTKEMKAEKKKMEKIDKGNVSIIPDDLGFEELLKVKASLKKLQDEIKVASSLLLLAKKP</sequence>
<accession>A0A9D4XQG2</accession>
<gene>
    <name evidence="7" type="ORF">KIW84_031355</name>
</gene>
<evidence type="ECO:0000256" key="1">
    <source>
        <dbReference type="ARBA" id="ARBA00004123"/>
    </source>
</evidence>
<dbReference type="PANTHER" id="PTHR11945:SF534">
    <property type="entry name" value="MYOCYTE-SPECIFIC ENHANCER FACTOR 2"/>
    <property type="match status" value="1"/>
</dbReference>
<evidence type="ECO:0000256" key="5">
    <source>
        <dbReference type="ARBA" id="ARBA00023242"/>
    </source>
</evidence>
<evidence type="ECO:0000256" key="3">
    <source>
        <dbReference type="ARBA" id="ARBA00023125"/>
    </source>
</evidence>
<keyword evidence="4" id="KW-0804">Transcription</keyword>
<evidence type="ECO:0000256" key="4">
    <source>
        <dbReference type="ARBA" id="ARBA00023163"/>
    </source>
</evidence>
<dbReference type="AlphaFoldDB" id="A0A9D4XQG2"/>
<dbReference type="GO" id="GO:0045893">
    <property type="term" value="P:positive regulation of DNA-templated transcription"/>
    <property type="evidence" value="ECO:0007669"/>
    <property type="project" value="UniProtKB-ARBA"/>
</dbReference>
<keyword evidence="2" id="KW-0805">Transcription regulation</keyword>
<dbReference type="Gramene" id="Psat03G0135500-T1">
    <property type="protein sequence ID" value="KAI5425516.1"/>
    <property type="gene ID" value="KIW84_031355"/>
</dbReference>
<dbReference type="SUPFAM" id="SSF55455">
    <property type="entry name" value="SRF-like"/>
    <property type="match status" value="1"/>
</dbReference>
<dbReference type="InterPro" id="IPR002100">
    <property type="entry name" value="TF_MADSbox"/>
</dbReference>
<evidence type="ECO:0000256" key="2">
    <source>
        <dbReference type="ARBA" id="ARBA00023015"/>
    </source>
</evidence>
<evidence type="ECO:0000313" key="7">
    <source>
        <dbReference type="EMBL" id="KAI5425516.1"/>
    </source>
</evidence>
<dbReference type="Gene3D" id="3.40.1810.10">
    <property type="entry name" value="Transcription factor, MADS-box"/>
    <property type="match status" value="1"/>
</dbReference>
<protein>
    <recommendedName>
        <fullName evidence="6">MADS-box domain-containing protein</fullName>
    </recommendedName>
</protein>
<proteinExistence type="predicted"/>
<reference evidence="7 8" key="1">
    <citation type="journal article" date="2022" name="Nat. Genet.">
        <title>Improved pea reference genome and pan-genome highlight genomic features and evolutionary characteristics.</title>
        <authorList>
            <person name="Yang T."/>
            <person name="Liu R."/>
            <person name="Luo Y."/>
            <person name="Hu S."/>
            <person name="Wang D."/>
            <person name="Wang C."/>
            <person name="Pandey M.K."/>
            <person name="Ge S."/>
            <person name="Xu Q."/>
            <person name="Li N."/>
            <person name="Li G."/>
            <person name="Huang Y."/>
            <person name="Saxena R.K."/>
            <person name="Ji Y."/>
            <person name="Li M."/>
            <person name="Yan X."/>
            <person name="He Y."/>
            <person name="Liu Y."/>
            <person name="Wang X."/>
            <person name="Xiang C."/>
            <person name="Varshney R.K."/>
            <person name="Ding H."/>
            <person name="Gao S."/>
            <person name="Zong X."/>
        </authorList>
    </citation>
    <scope>NUCLEOTIDE SEQUENCE [LARGE SCALE GENOMIC DNA]</scope>
    <source>
        <strain evidence="7 8">cv. Zhongwan 6</strain>
    </source>
</reference>
<dbReference type="Pfam" id="PF00319">
    <property type="entry name" value="SRF-TF"/>
    <property type="match status" value="1"/>
</dbReference>
<comment type="caution">
    <text evidence="7">The sequence shown here is derived from an EMBL/GenBank/DDBJ whole genome shotgun (WGS) entry which is preliminary data.</text>
</comment>
<dbReference type="Proteomes" id="UP001058974">
    <property type="component" value="Chromosome 3"/>
</dbReference>
<dbReference type="InterPro" id="IPR036879">
    <property type="entry name" value="TF_MADSbox_sf"/>
</dbReference>
<dbReference type="SMART" id="SM00432">
    <property type="entry name" value="MADS"/>
    <property type="match status" value="1"/>
</dbReference>
<dbReference type="GO" id="GO:0000981">
    <property type="term" value="F:DNA-binding transcription factor activity, RNA polymerase II-specific"/>
    <property type="evidence" value="ECO:0007669"/>
    <property type="project" value="TreeGrafter"/>
</dbReference>
<dbReference type="PROSITE" id="PS50066">
    <property type="entry name" value="MADS_BOX_2"/>
    <property type="match status" value="1"/>
</dbReference>
<dbReference type="Gramene" id="Psat3g034480.1">
    <property type="protein sequence ID" value="Psat3g034480.1.cds1"/>
    <property type="gene ID" value="Psat3g034480"/>
</dbReference>
<comment type="subcellular location">
    <subcellularLocation>
        <location evidence="1">Nucleus</location>
    </subcellularLocation>
</comment>
<dbReference type="PRINTS" id="PR00404">
    <property type="entry name" value="MADSDOMAIN"/>
</dbReference>
<feature type="domain" description="MADS-box" evidence="6">
    <location>
        <begin position="8"/>
        <end position="58"/>
    </location>
</feature>
<evidence type="ECO:0000313" key="8">
    <source>
        <dbReference type="Proteomes" id="UP001058974"/>
    </source>
</evidence>
<dbReference type="GO" id="GO:0046983">
    <property type="term" value="F:protein dimerization activity"/>
    <property type="evidence" value="ECO:0007669"/>
    <property type="project" value="InterPro"/>
</dbReference>
<keyword evidence="5" id="KW-0539">Nucleus</keyword>